<dbReference type="AlphaFoldDB" id="A0A9W6S0Z8"/>
<dbReference type="PANTHER" id="PTHR43289:SF34">
    <property type="entry name" value="SERINE_THREONINE-PROTEIN KINASE YBDM-RELATED"/>
    <property type="match status" value="1"/>
</dbReference>
<dbReference type="Proteomes" id="UP001165074">
    <property type="component" value="Unassembled WGS sequence"/>
</dbReference>
<dbReference type="EMBL" id="BSTK01000002">
    <property type="protein sequence ID" value="GLY83787.1"/>
    <property type="molecule type" value="Genomic_DNA"/>
</dbReference>
<evidence type="ECO:0000256" key="4">
    <source>
        <dbReference type="ARBA" id="ARBA00022840"/>
    </source>
</evidence>
<reference evidence="8" key="1">
    <citation type="submission" date="2023-03" db="EMBL/GenBank/DDBJ databases">
        <title>Actinoallomurus iriomotensis NBRC 103684.</title>
        <authorList>
            <person name="Ichikawa N."/>
            <person name="Sato H."/>
            <person name="Tonouchi N."/>
        </authorList>
    </citation>
    <scope>NUCLEOTIDE SEQUENCE</scope>
    <source>
        <strain evidence="8">NBRC 103684</strain>
    </source>
</reference>
<dbReference type="PANTHER" id="PTHR43289">
    <property type="entry name" value="MITOGEN-ACTIVATED PROTEIN KINASE KINASE KINASE 20-RELATED"/>
    <property type="match status" value="1"/>
</dbReference>
<evidence type="ECO:0000256" key="2">
    <source>
        <dbReference type="ARBA" id="ARBA00022741"/>
    </source>
</evidence>
<proteinExistence type="predicted"/>
<evidence type="ECO:0000256" key="5">
    <source>
        <dbReference type="SAM" id="MobiDB-lite"/>
    </source>
</evidence>
<keyword evidence="1" id="KW-0808">Transferase</keyword>
<feature type="transmembrane region" description="Helical" evidence="6">
    <location>
        <begin position="303"/>
        <end position="326"/>
    </location>
</feature>
<dbReference type="InterPro" id="IPR011009">
    <property type="entry name" value="Kinase-like_dom_sf"/>
</dbReference>
<evidence type="ECO:0000256" key="6">
    <source>
        <dbReference type="SAM" id="Phobius"/>
    </source>
</evidence>
<keyword evidence="6" id="KW-0472">Membrane</keyword>
<keyword evidence="3" id="KW-0418">Kinase</keyword>
<dbReference type="GO" id="GO:0004674">
    <property type="term" value="F:protein serine/threonine kinase activity"/>
    <property type="evidence" value="ECO:0007669"/>
    <property type="project" value="TreeGrafter"/>
</dbReference>
<evidence type="ECO:0000259" key="7">
    <source>
        <dbReference type="PROSITE" id="PS50011"/>
    </source>
</evidence>
<dbReference type="InterPro" id="IPR008271">
    <property type="entry name" value="Ser/Thr_kinase_AS"/>
</dbReference>
<sequence>MAQARPLQLGDPPQLGVYRLEGRLGEGGQGIVYLGRDAEGRQVAVKLLRSHLGQDEAVRARFARELAVIERVAGFCTAQVIDADVVADQPYIVSEYVPGPSLQQLVAEQGTCEGTELDRLAIGTATALAAIHRAGVVHRDFKPANVLMGPDGPRVIDFGIARALEAGADSTTASGVVGTPAFMAPEQIAGERVSPASDVFSWAATMAFAATGRSPFGGGSIPAVINRITQGEADLSGVPVALLPLLERCLAKDPAVRPTARQLMLTLIGEQPDTTTDDRSAGEPQPFPTVPVPPPPRRRRTGLVAGTAVGTALVLGAVAVGAWMYAPGRGRADSLALPTGGSEILKIASADAKAFESYDYRTFDADARSARSRMTSGLQQQYDSEMTTARPAALKQKIVNVASVVAAGIESTRGARATVLLSLDQRITRAGETPTASQAEVRAALVRRQGQWWLDQVTPLPAAPADLEGASWPGRKVSAVLKAAQSCIHAMYSVDHRAVDGTFTAVRACATGEFRNQWISSEAQLRSAYVTEQSVSRVTAIDVSLSASTGPSQATVLAAVGTEVRTKTTPSPTKKIVPPMQVTMNRVGGRWSMAKVAYVG</sequence>
<keyword evidence="2" id="KW-0547">Nucleotide-binding</keyword>
<dbReference type="PROSITE" id="PS00108">
    <property type="entry name" value="PROTEIN_KINASE_ST"/>
    <property type="match status" value="1"/>
</dbReference>
<keyword evidence="6" id="KW-1133">Transmembrane helix</keyword>
<feature type="region of interest" description="Disordered" evidence="5">
    <location>
        <begin position="272"/>
        <end position="299"/>
    </location>
</feature>
<organism evidence="8 9">
    <name type="scientific">Actinoallomurus iriomotensis</name>
    <dbReference type="NCBI Taxonomy" id="478107"/>
    <lineage>
        <taxon>Bacteria</taxon>
        <taxon>Bacillati</taxon>
        <taxon>Actinomycetota</taxon>
        <taxon>Actinomycetes</taxon>
        <taxon>Streptosporangiales</taxon>
        <taxon>Thermomonosporaceae</taxon>
        <taxon>Actinoallomurus</taxon>
    </lineage>
</organism>
<protein>
    <recommendedName>
        <fullName evidence="7">Protein kinase domain-containing protein</fullName>
    </recommendedName>
</protein>
<name>A0A9W6S0Z8_9ACTN</name>
<feature type="compositionally biased region" description="Pro residues" evidence="5">
    <location>
        <begin position="285"/>
        <end position="295"/>
    </location>
</feature>
<accession>A0A9W6S0Z8</accession>
<evidence type="ECO:0000313" key="8">
    <source>
        <dbReference type="EMBL" id="GLY83787.1"/>
    </source>
</evidence>
<dbReference type="Pfam" id="PF00069">
    <property type="entry name" value="Pkinase"/>
    <property type="match status" value="1"/>
</dbReference>
<dbReference type="Gene3D" id="3.30.200.20">
    <property type="entry name" value="Phosphorylase Kinase, domain 1"/>
    <property type="match status" value="1"/>
</dbReference>
<comment type="caution">
    <text evidence="8">The sequence shown here is derived from an EMBL/GenBank/DDBJ whole genome shotgun (WGS) entry which is preliminary data.</text>
</comment>
<dbReference type="Gene3D" id="1.10.510.10">
    <property type="entry name" value="Transferase(Phosphotransferase) domain 1"/>
    <property type="match status" value="1"/>
</dbReference>
<dbReference type="GO" id="GO:0005524">
    <property type="term" value="F:ATP binding"/>
    <property type="evidence" value="ECO:0007669"/>
    <property type="project" value="UniProtKB-KW"/>
</dbReference>
<dbReference type="InterPro" id="IPR000719">
    <property type="entry name" value="Prot_kinase_dom"/>
</dbReference>
<keyword evidence="4" id="KW-0067">ATP-binding</keyword>
<evidence type="ECO:0000256" key="3">
    <source>
        <dbReference type="ARBA" id="ARBA00022777"/>
    </source>
</evidence>
<keyword evidence="6" id="KW-0812">Transmembrane</keyword>
<evidence type="ECO:0000256" key="1">
    <source>
        <dbReference type="ARBA" id="ARBA00022679"/>
    </source>
</evidence>
<gene>
    <name evidence="8" type="ORF">Airi02_017160</name>
</gene>
<dbReference type="PROSITE" id="PS50011">
    <property type="entry name" value="PROTEIN_KINASE_DOM"/>
    <property type="match status" value="1"/>
</dbReference>
<keyword evidence="9" id="KW-1185">Reference proteome</keyword>
<dbReference type="SUPFAM" id="SSF56112">
    <property type="entry name" value="Protein kinase-like (PK-like)"/>
    <property type="match status" value="1"/>
</dbReference>
<dbReference type="CDD" id="cd14014">
    <property type="entry name" value="STKc_PknB_like"/>
    <property type="match status" value="1"/>
</dbReference>
<feature type="domain" description="Protein kinase" evidence="7">
    <location>
        <begin position="18"/>
        <end position="274"/>
    </location>
</feature>
<evidence type="ECO:0000313" key="9">
    <source>
        <dbReference type="Proteomes" id="UP001165074"/>
    </source>
</evidence>